<dbReference type="Proteomes" id="UP000283946">
    <property type="component" value="Chromosome"/>
</dbReference>
<evidence type="ECO:0000256" key="1">
    <source>
        <dbReference type="SAM" id="MobiDB-lite"/>
    </source>
</evidence>
<proteinExistence type="predicted"/>
<protein>
    <submittedName>
        <fullName evidence="2">Uncharacterized protein</fullName>
    </submittedName>
</protein>
<sequence length="94" mass="9737">MGSDTRGIADGFHEETQTVSTLTSCVAETKDGWDRGGDLNVPGVTAVSEISADLSTLIATYGAAAQTDTNEFDQLGVNIEVQDAQDAQGGEVSE</sequence>
<evidence type="ECO:0000313" key="2">
    <source>
        <dbReference type="EMBL" id="AZZ56375.1"/>
    </source>
</evidence>
<gene>
    <name evidence="2" type="ORF">C7V51_11145</name>
</gene>
<organism evidence="2 3">
    <name type="scientific">Rathayibacter iranicus</name>
    <dbReference type="NCBI Taxonomy" id="59737"/>
    <lineage>
        <taxon>Bacteria</taxon>
        <taxon>Bacillati</taxon>
        <taxon>Actinomycetota</taxon>
        <taxon>Actinomycetes</taxon>
        <taxon>Micrococcales</taxon>
        <taxon>Microbacteriaceae</taxon>
        <taxon>Rathayibacter</taxon>
    </lineage>
</organism>
<evidence type="ECO:0000313" key="3">
    <source>
        <dbReference type="Proteomes" id="UP000283946"/>
    </source>
</evidence>
<accession>A0AAD1AG36</accession>
<dbReference type="EMBL" id="CP028130">
    <property type="protein sequence ID" value="AZZ56375.1"/>
    <property type="molecule type" value="Genomic_DNA"/>
</dbReference>
<reference evidence="2 3" key="1">
    <citation type="submission" date="2018-03" db="EMBL/GenBank/DDBJ databases">
        <title>Bacteriophage NCPPB3778 and a type I-E CRISPR drive the evolution of the US Biological Select Agent, Rathayibacter toxicus.</title>
        <authorList>
            <person name="Davis E.W.II."/>
            <person name="Tabima J.F."/>
            <person name="Weisberg A.J."/>
            <person name="Dantas Lopes L."/>
            <person name="Wiseman M.S."/>
            <person name="Wiseman M.S."/>
            <person name="Pupko T."/>
            <person name="Belcher M.S."/>
            <person name="Sechler A.J."/>
            <person name="Tancos M.A."/>
            <person name="Schroeder B.K."/>
            <person name="Murray T.D."/>
            <person name="Luster D.G."/>
            <person name="Schneider W.L."/>
            <person name="Rogers E."/>
            <person name="Andreote F.D."/>
            <person name="Grunwald N.J."/>
            <person name="Putnam M.L."/>
            <person name="Chang J.H."/>
        </authorList>
    </citation>
    <scope>NUCLEOTIDE SEQUENCE [LARGE SCALE GENOMIC DNA]</scope>
    <source>
        <strain evidence="2 3">NCCPB 2253</strain>
    </source>
</reference>
<name>A0AAD1AG36_9MICO</name>
<feature type="region of interest" description="Disordered" evidence="1">
    <location>
        <begin position="1"/>
        <end position="21"/>
    </location>
</feature>
<dbReference type="KEGG" id="ria:C7V51_11145"/>
<dbReference type="AlphaFoldDB" id="A0AAD1AG36"/>